<dbReference type="InterPro" id="IPR013108">
    <property type="entry name" value="Amidohydro_3"/>
</dbReference>
<dbReference type="InterPro" id="IPR011059">
    <property type="entry name" value="Metal-dep_hydrolase_composite"/>
</dbReference>
<dbReference type="CDD" id="cd01293">
    <property type="entry name" value="Bact_CD"/>
    <property type="match status" value="1"/>
</dbReference>
<dbReference type="Gene3D" id="2.30.40.10">
    <property type="entry name" value="Urease, subunit C, domain 1"/>
    <property type="match status" value="1"/>
</dbReference>
<dbReference type="EMBL" id="MKIM01000021">
    <property type="protein sequence ID" value="OLP46335.1"/>
    <property type="molecule type" value="Genomic_DNA"/>
</dbReference>
<dbReference type="OrthoDB" id="9815027at2"/>
<dbReference type="AlphaFoldDB" id="A0A1Q8ZWD6"/>
<keyword evidence="3" id="KW-1185">Reference proteome</keyword>
<accession>A0A1Q8ZWD6</accession>
<dbReference type="NCBIfam" id="NF004636">
    <property type="entry name" value="PRK05985.1"/>
    <property type="match status" value="1"/>
</dbReference>
<sequence length="397" mass="42840">MRDLLLQNTRPMGGPLADILIRDGRIAAIGPTLAAEGVAIEDADGRIAIPGLVDAHTHLDKSLLGYPWYVNEVGPKLIDKIDNERKVKKDYGLDAHIQSMRQSLQSVGYGTTLIRTHVDIDTDQGLIALEGVMETRRQLADVVEIEIVAFPQSGLMRRAGTAELLDRAMAMGADLVGGLDPCGMDRDPKGHLDTIFALAEKHGKGIDIHLHESGELGAFSMELIFERIRSLGLQGKVAVSHAFCLGHGDWTMTQALIDTCAELDVPILTTAPPSREVPSLKRLRAAGVRFGAGVDGFRDTWGPYGNGDMLERAMLLGMKNNLRRDDELLMALDVCTTGGAVAMDRTQHALTVGGRGDVVIVEGETVGEAIVTHQPRSLVVTAGHVVARHGVTLRERP</sequence>
<dbReference type="SUPFAM" id="SSF51556">
    <property type="entry name" value="Metallo-dependent hydrolases"/>
    <property type="match status" value="1"/>
</dbReference>
<evidence type="ECO:0000259" key="1">
    <source>
        <dbReference type="Pfam" id="PF07969"/>
    </source>
</evidence>
<dbReference type="SUPFAM" id="SSF51338">
    <property type="entry name" value="Composite domain of metallo-dependent hydrolases"/>
    <property type="match status" value="1"/>
</dbReference>
<dbReference type="GO" id="GO:0016814">
    <property type="term" value="F:hydrolase activity, acting on carbon-nitrogen (but not peptide) bonds, in cyclic amidines"/>
    <property type="evidence" value="ECO:0007669"/>
    <property type="project" value="TreeGrafter"/>
</dbReference>
<evidence type="ECO:0000313" key="3">
    <source>
        <dbReference type="Proteomes" id="UP000186894"/>
    </source>
</evidence>
<dbReference type="PANTHER" id="PTHR32027">
    <property type="entry name" value="CYTOSINE DEAMINASE"/>
    <property type="match status" value="1"/>
</dbReference>
<name>A0A1Q8ZWD6_9HYPH</name>
<proteinExistence type="predicted"/>
<comment type="caution">
    <text evidence="2">The sequence shown here is derived from an EMBL/GenBank/DDBJ whole genome shotgun (WGS) entry which is preliminary data.</text>
</comment>
<dbReference type="InterPro" id="IPR052349">
    <property type="entry name" value="Metallo-hydrolase_Enzymes"/>
</dbReference>
<protein>
    <submittedName>
        <fullName evidence="2">Cytosine deaminase</fullName>
    </submittedName>
</protein>
<gene>
    <name evidence="2" type="ORF">BJF95_03945</name>
</gene>
<reference evidence="2 3" key="1">
    <citation type="submission" date="2016-09" db="EMBL/GenBank/DDBJ databases">
        <title>Rhizobium oryziradicis sp. nov., isolated from the root of rice.</title>
        <authorList>
            <person name="Zhao J."/>
            <person name="Zhang X."/>
        </authorList>
    </citation>
    <scope>NUCLEOTIDE SEQUENCE [LARGE SCALE GENOMIC DNA]</scope>
    <source>
        <strain evidence="2 3">N19</strain>
    </source>
</reference>
<dbReference type="Gene3D" id="3.20.20.140">
    <property type="entry name" value="Metal-dependent hydrolases"/>
    <property type="match status" value="1"/>
</dbReference>
<dbReference type="InterPro" id="IPR032466">
    <property type="entry name" value="Metal_Hydrolase"/>
</dbReference>
<dbReference type="RefSeq" id="WP_075638005.1">
    <property type="nucleotide sequence ID" value="NZ_MKIM01000021.1"/>
</dbReference>
<dbReference type="Proteomes" id="UP000186894">
    <property type="component" value="Unassembled WGS sequence"/>
</dbReference>
<dbReference type="PANTHER" id="PTHR32027:SF9">
    <property type="entry name" value="BLL3847 PROTEIN"/>
    <property type="match status" value="1"/>
</dbReference>
<feature type="domain" description="Amidohydrolase 3" evidence="1">
    <location>
        <begin position="121"/>
        <end position="386"/>
    </location>
</feature>
<organism evidence="2 3">
    <name type="scientific">Rhizobium oryziradicis</name>
    <dbReference type="NCBI Taxonomy" id="1867956"/>
    <lineage>
        <taxon>Bacteria</taxon>
        <taxon>Pseudomonadati</taxon>
        <taxon>Pseudomonadota</taxon>
        <taxon>Alphaproteobacteria</taxon>
        <taxon>Hyphomicrobiales</taxon>
        <taxon>Rhizobiaceae</taxon>
        <taxon>Rhizobium/Agrobacterium group</taxon>
        <taxon>Rhizobium</taxon>
    </lineage>
</organism>
<dbReference type="STRING" id="1867956.BJF95_03945"/>
<evidence type="ECO:0000313" key="2">
    <source>
        <dbReference type="EMBL" id="OLP46335.1"/>
    </source>
</evidence>
<dbReference type="Pfam" id="PF07969">
    <property type="entry name" value="Amidohydro_3"/>
    <property type="match status" value="1"/>
</dbReference>